<evidence type="ECO:0000313" key="2">
    <source>
        <dbReference type="Proteomes" id="UP000182334"/>
    </source>
</evidence>
<evidence type="ECO:0000313" key="1">
    <source>
        <dbReference type="EMBL" id="SGZ47089.1"/>
    </source>
</evidence>
<proteinExistence type="predicted"/>
<dbReference type="EMBL" id="LT635756">
    <property type="protein sequence ID" value="SGZ47089.1"/>
    <property type="molecule type" value="Genomic_DNA"/>
</dbReference>
<organism evidence="1 2">
    <name type="scientific">Sungouiella intermedia</name>
    <dbReference type="NCBI Taxonomy" id="45354"/>
    <lineage>
        <taxon>Eukaryota</taxon>
        <taxon>Fungi</taxon>
        <taxon>Dikarya</taxon>
        <taxon>Ascomycota</taxon>
        <taxon>Saccharomycotina</taxon>
        <taxon>Pichiomycetes</taxon>
        <taxon>Metschnikowiaceae</taxon>
        <taxon>Sungouiella</taxon>
    </lineage>
</organism>
<name>A0A1L0CVC7_9ASCO</name>
<dbReference type="Proteomes" id="UP000182334">
    <property type="component" value="Chromosome I"/>
</dbReference>
<protein>
    <submittedName>
        <fullName evidence="1">CIC11C00000004169</fullName>
    </submittedName>
</protein>
<reference evidence="1 2" key="1">
    <citation type="submission" date="2016-10" db="EMBL/GenBank/DDBJ databases">
        <authorList>
            <person name="de Groot N.N."/>
        </authorList>
    </citation>
    <scope>NUCLEOTIDE SEQUENCE [LARGE SCALE GENOMIC DNA]</scope>
    <source>
        <strain evidence="1 2">CBS 141442</strain>
    </source>
</reference>
<dbReference type="AlphaFoldDB" id="A0A1L0CVC7"/>
<sequence length="81" mass="9598">MSGLNQELTVNLKLYFEFLNVVENDYFWILRVLKLRGQFQEYRFGEITAMCLFSKLVGSKQQHKIIKETEKDTGYRGSQEV</sequence>
<gene>
    <name evidence="1" type="ORF">SAMEA4029010_CIC11G00000004169</name>
</gene>
<accession>A0A1L0CVC7</accession>
<keyword evidence="2" id="KW-1185">Reference proteome</keyword>